<evidence type="ECO:0000256" key="1">
    <source>
        <dbReference type="SAM" id="MobiDB-lite"/>
    </source>
</evidence>
<proteinExistence type="predicted"/>
<dbReference type="AlphaFoldDB" id="A0AAV7QF08"/>
<evidence type="ECO:0000313" key="2">
    <source>
        <dbReference type="EMBL" id="KAJ1137897.1"/>
    </source>
</evidence>
<dbReference type="Proteomes" id="UP001066276">
    <property type="component" value="Chromosome 6"/>
</dbReference>
<evidence type="ECO:0000313" key="3">
    <source>
        <dbReference type="Proteomes" id="UP001066276"/>
    </source>
</evidence>
<keyword evidence="3" id="KW-1185">Reference proteome</keyword>
<comment type="caution">
    <text evidence="2">The sequence shown here is derived from an EMBL/GenBank/DDBJ whole genome shotgun (WGS) entry which is preliminary data.</text>
</comment>
<feature type="region of interest" description="Disordered" evidence="1">
    <location>
        <begin position="30"/>
        <end position="107"/>
    </location>
</feature>
<reference evidence="2" key="1">
    <citation type="journal article" date="2022" name="bioRxiv">
        <title>Sequencing and chromosome-scale assembly of the giantPleurodeles waltlgenome.</title>
        <authorList>
            <person name="Brown T."/>
            <person name="Elewa A."/>
            <person name="Iarovenko S."/>
            <person name="Subramanian E."/>
            <person name="Araus A.J."/>
            <person name="Petzold A."/>
            <person name="Susuki M."/>
            <person name="Suzuki K.-i.T."/>
            <person name="Hayashi T."/>
            <person name="Toyoda A."/>
            <person name="Oliveira C."/>
            <person name="Osipova E."/>
            <person name="Leigh N.D."/>
            <person name="Simon A."/>
            <person name="Yun M.H."/>
        </authorList>
    </citation>
    <scope>NUCLEOTIDE SEQUENCE</scope>
    <source>
        <strain evidence="2">20211129_DDA</strain>
        <tissue evidence="2">Liver</tissue>
    </source>
</reference>
<name>A0AAV7QF08_PLEWA</name>
<protein>
    <submittedName>
        <fullName evidence="2">Uncharacterized protein</fullName>
    </submittedName>
</protein>
<sequence>MYAQRHWGRVRETLSPDTCRAVPPGLFGAVGTRLTKGSPLPGSTRVPAQRSSGRCGSSAGPKLGQRHSRTPLDMSVRWASGSQDAGDGGRRWFPPVMSGRTGVGSSQPWVQGWRHHLDRSAHFIAKLSWRAACQRADYSKDSEPA</sequence>
<organism evidence="2 3">
    <name type="scientific">Pleurodeles waltl</name>
    <name type="common">Iberian ribbed newt</name>
    <dbReference type="NCBI Taxonomy" id="8319"/>
    <lineage>
        <taxon>Eukaryota</taxon>
        <taxon>Metazoa</taxon>
        <taxon>Chordata</taxon>
        <taxon>Craniata</taxon>
        <taxon>Vertebrata</taxon>
        <taxon>Euteleostomi</taxon>
        <taxon>Amphibia</taxon>
        <taxon>Batrachia</taxon>
        <taxon>Caudata</taxon>
        <taxon>Salamandroidea</taxon>
        <taxon>Salamandridae</taxon>
        <taxon>Pleurodelinae</taxon>
        <taxon>Pleurodeles</taxon>
    </lineage>
</organism>
<gene>
    <name evidence="2" type="ORF">NDU88_004293</name>
</gene>
<dbReference type="EMBL" id="JANPWB010000010">
    <property type="protein sequence ID" value="KAJ1137897.1"/>
    <property type="molecule type" value="Genomic_DNA"/>
</dbReference>
<accession>A0AAV7QF08</accession>